<gene>
    <name evidence="2" type="ORF">PR048_008028</name>
</gene>
<dbReference type="Proteomes" id="UP001159363">
    <property type="component" value="Chromosome 3"/>
</dbReference>
<reference evidence="2 3" key="1">
    <citation type="submission" date="2023-02" db="EMBL/GenBank/DDBJ databases">
        <title>LHISI_Scaffold_Assembly.</title>
        <authorList>
            <person name="Stuart O.P."/>
            <person name="Cleave R."/>
            <person name="Magrath M.J.L."/>
            <person name="Mikheyev A.S."/>
        </authorList>
    </citation>
    <scope>NUCLEOTIDE SEQUENCE [LARGE SCALE GENOMIC DNA]</scope>
    <source>
        <strain evidence="2">Daus_M_001</strain>
        <tissue evidence="2">Leg muscle</tissue>
    </source>
</reference>
<feature type="compositionally biased region" description="Basic and acidic residues" evidence="1">
    <location>
        <begin position="553"/>
        <end position="568"/>
    </location>
</feature>
<accession>A0ABQ9HVY2</accession>
<sequence length="749" mass="83127">MISPLHTITYKQRVTETCDQTVLAWKDEIRHARYGLSQIISAVEAHKNEVRKAYYVGYYENSAPMNNHFTTACPNHVQFSQKGVASHLYSSQWRNDAGSNSDSTVKFSLVPNNTSYDMESGHVVVHSTLKTACRVLDQERYLSHGESVILGYTRESCAIYSDEFLRAAVVKWLDYPSPTKSNRVPGGESCRIVPPVGGFSRGSPVSSTLRGAVLHWQLLYSNLKRRPNLFTHSRVSPAAASTCLHLVPKCGVTVTRRDRRINGSRLEKLHFTQIETQFSSGSIPGGVARGISHLGIVPGDAAGRRVFSGISRFPRPCIPVLLHTSLHTHRLSTPWLIHIAEILRRPHQPNSHTISPLHCHLLCDMVVYRIARNFDIVSLGILPPLAIRRRPACYALFAPAGLAHHSYSSPAILNISCRQTRSVATVASLTRLRDTSSSQPWCPQVIRDDFLFSLSQYWLDYLPPSLGESGSITGGVTPGFSSVGIVLGFSRPRPAPKCISRLNTVRLWGCGQSSSSPVSRRRWSCSLHWTPSPGSQPSAVVRPDTVGRQQPRVQRDVSTSKRERDRERMPCSLQCPGYPAGRRVFSVISRSLRPCIPALIHAQLASHSPALKNSIYAALAVTAGKRRGSVFLFTTVGIFVETGYSTDRWIAEVKESACAVLRQVDSCVLSGEVLWFVYTRAGRALNLKFTCLPRAHCELYRVQNRVEESLRSTRAARCFCNTAASGPHESAAVLKVGVYSLLRRRTRQE</sequence>
<evidence type="ECO:0000256" key="1">
    <source>
        <dbReference type="SAM" id="MobiDB-lite"/>
    </source>
</evidence>
<protein>
    <submittedName>
        <fullName evidence="2">Uncharacterized protein</fullName>
    </submittedName>
</protein>
<evidence type="ECO:0000313" key="2">
    <source>
        <dbReference type="EMBL" id="KAJ8888537.1"/>
    </source>
</evidence>
<keyword evidence="3" id="KW-1185">Reference proteome</keyword>
<comment type="caution">
    <text evidence="2">The sequence shown here is derived from an EMBL/GenBank/DDBJ whole genome shotgun (WGS) entry which is preliminary data.</text>
</comment>
<proteinExistence type="predicted"/>
<organism evidence="2 3">
    <name type="scientific">Dryococelus australis</name>
    <dbReference type="NCBI Taxonomy" id="614101"/>
    <lineage>
        <taxon>Eukaryota</taxon>
        <taxon>Metazoa</taxon>
        <taxon>Ecdysozoa</taxon>
        <taxon>Arthropoda</taxon>
        <taxon>Hexapoda</taxon>
        <taxon>Insecta</taxon>
        <taxon>Pterygota</taxon>
        <taxon>Neoptera</taxon>
        <taxon>Polyneoptera</taxon>
        <taxon>Phasmatodea</taxon>
        <taxon>Verophasmatodea</taxon>
        <taxon>Anareolatae</taxon>
        <taxon>Phasmatidae</taxon>
        <taxon>Eurycanthinae</taxon>
        <taxon>Dryococelus</taxon>
    </lineage>
</organism>
<name>A0ABQ9HVY2_9NEOP</name>
<dbReference type="EMBL" id="JARBHB010000003">
    <property type="protein sequence ID" value="KAJ8888537.1"/>
    <property type="molecule type" value="Genomic_DNA"/>
</dbReference>
<feature type="region of interest" description="Disordered" evidence="1">
    <location>
        <begin position="530"/>
        <end position="568"/>
    </location>
</feature>
<evidence type="ECO:0000313" key="3">
    <source>
        <dbReference type="Proteomes" id="UP001159363"/>
    </source>
</evidence>